<dbReference type="GO" id="GO:0005524">
    <property type="term" value="F:ATP binding"/>
    <property type="evidence" value="ECO:0007669"/>
    <property type="project" value="UniProtKB-KW"/>
</dbReference>
<dbReference type="PROSITE" id="PS00688">
    <property type="entry name" value="SIGMA54_INTERACT_3"/>
    <property type="match status" value="1"/>
</dbReference>
<evidence type="ECO:0000256" key="4">
    <source>
        <dbReference type="ARBA" id="ARBA00023125"/>
    </source>
</evidence>
<keyword evidence="6" id="KW-0175">Coiled coil</keyword>
<evidence type="ECO:0000259" key="7">
    <source>
        <dbReference type="PROSITE" id="PS50045"/>
    </source>
</evidence>
<dbReference type="GO" id="GO:0043565">
    <property type="term" value="F:sequence-specific DNA binding"/>
    <property type="evidence" value="ECO:0007669"/>
    <property type="project" value="InterPro"/>
</dbReference>
<keyword evidence="1" id="KW-0547">Nucleotide-binding</keyword>
<feature type="domain" description="Sigma-54 factor interaction" evidence="7">
    <location>
        <begin position="272"/>
        <end position="499"/>
    </location>
</feature>
<dbReference type="Pfam" id="PF25601">
    <property type="entry name" value="AAA_lid_14"/>
    <property type="match status" value="1"/>
</dbReference>
<dbReference type="SUPFAM" id="SSF46689">
    <property type="entry name" value="Homeodomain-like"/>
    <property type="match status" value="1"/>
</dbReference>
<dbReference type="Pfam" id="PF00158">
    <property type="entry name" value="Sigma54_activat"/>
    <property type="match status" value="1"/>
</dbReference>
<dbReference type="SUPFAM" id="SSF55781">
    <property type="entry name" value="GAF domain-like"/>
    <property type="match status" value="1"/>
</dbReference>
<name>A0A7V1LPA8_CALAY</name>
<evidence type="ECO:0000256" key="6">
    <source>
        <dbReference type="SAM" id="Coils"/>
    </source>
</evidence>
<dbReference type="SMART" id="SM00382">
    <property type="entry name" value="AAA"/>
    <property type="match status" value="1"/>
</dbReference>
<dbReference type="PANTHER" id="PTHR32071">
    <property type="entry name" value="TRANSCRIPTIONAL REGULATORY PROTEIN"/>
    <property type="match status" value="1"/>
</dbReference>
<dbReference type="Gene3D" id="3.30.450.40">
    <property type="match status" value="1"/>
</dbReference>
<reference evidence="8" key="1">
    <citation type="journal article" date="2020" name="mSystems">
        <title>Genome- and Community-Level Interaction Insights into Carbon Utilization and Element Cycling Functions of Hydrothermarchaeota in Hydrothermal Sediment.</title>
        <authorList>
            <person name="Zhou Z."/>
            <person name="Liu Y."/>
            <person name="Xu W."/>
            <person name="Pan J."/>
            <person name="Luo Z.H."/>
            <person name="Li M."/>
        </authorList>
    </citation>
    <scope>NUCLEOTIDE SEQUENCE [LARGE SCALE GENOMIC DNA]</scope>
    <source>
        <strain evidence="8">HyVt-456</strain>
    </source>
</reference>
<dbReference type="PROSITE" id="PS50045">
    <property type="entry name" value="SIGMA54_INTERACT_4"/>
    <property type="match status" value="1"/>
</dbReference>
<dbReference type="InterPro" id="IPR027417">
    <property type="entry name" value="P-loop_NTPase"/>
</dbReference>
<dbReference type="AlphaFoldDB" id="A0A7V1LPA8"/>
<dbReference type="InterPro" id="IPR009057">
    <property type="entry name" value="Homeodomain-like_sf"/>
</dbReference>
<dbReference type="InterPro" id="IPR002197">
    <property type="entry name" value="HTH_Fis"/>
</dbReference>
<dbReference type="InterPro" id="IPR025944">
    <property type="entry name" value="Sigma_54_int_dom_CS"/>
</dbReference>
<keyword evidence="2" id="KW-0067">ATP-binding</keyword>
<accession>A0A7V1LPA8</accession>
<dbReference type="InterPro" id="IPR002078">
    <property type="entry name" value="Sigma_54_int"/>
</dbReference>
<dbReference type="InterPro" id="IPR003018">
    <property type="entry name" value="GAF"/>
</dbReference>
<proteinExistence type="predicted"/>
<keyword evidence="3" id="KW-0805">Transcription regulation</keyword>
<keyword evidence="4" id="KW-0238">DNA-binding</keyword>
<dbReference type="InterPro" id="IPR025943">
    <property type="entry name" value="Sigma_54_int_dom_ATP-bd_2"/>
</dbReference>
<evidence type="ECO:0000313" key="8">
    <source>
        <dbReference type="EMBL" id="HED11606.1"/>
    </source>
</evidence>
<dbReference type="SMART" id="SM00065">
    <property type="entry name" value="GAF"/>
    <property type="match status" value="1"/>
</dbReference>
<evidence type="ECO:0000256" key="2">
    <source>
        <dbReference type="ARBA" id="ARBA00022840"/>
    </source>
</evidence>
<dbReference type="InterPro" id="IPR058031">
    <property type="entry name" value="AAA_lid_NorR"/>
</dbReference>
<dbReference type="Pfam" id="PF01590">
    <property type="entry name" value="GAF"/>
    <property type="match status" value="1"/>
</dbReference>
<dbReference type="SUPFAM" id="SSF52540">
    <property type="entry name" value="P-loop containing nucleoside triphosphate hydrolases"/>
    <property type="match status" value="1"/>
</dbReference>
<dbReference type="InterPro" id="IPR029016">
    <property type="entry name" value="GAF-like_dom_sf"/>
</dbReference>
<gene>
    <name evidence="8" type="ORF">ENJ10_13020</name>
</gene>
<dbReference type="Gene3D" id="1.10.10.60">
    <property type="entry name" value="Homeodomain-like"/>
    <property type="match status" value="1"/>
</dbReference>
<dbReference type="FunFam" id="3.40.50.300:FF:000006">
    <property type="entry name" value="DNA-binding transcriptional regulator NtrC"/>
    <property type="match status" value="1"/>
</dbReference>
<dbReference type="EMBL" id="DRLD01000368">
    <property type="protein sequence ID" value="HED11606.1"/>
    <property type="molecule type" value="Genomic_DNA"/>
</dbReference>
<comment type="caution">
    <text evidence="8">The sequence shown here is derived from an EMBL/GenBank/DDBJ whole genome shotgun (WGS) entry which is preliminary data.</text>
</comment>
<dbReference type="GO" id="GO:0006355">
    <property type="term" value="P:regulation of DNA-templated transcription"/>
    <property type="evidence" value="ECO:0007669"/>
    <property type="project" value="InterPro"/>
</dbReference>
<feature type="coiled-coil region" evidence="6">
    <location>
        <begin position="57"/>
        <end position="91"/>
    </location>
</feature>
<dbReference type="Pfam" id="PF02954">
    <property type="entry name" value="HTH_8"/>
    <property type="match status" value="1"/>
</dbReference>
<dbReference type="Proteomes" id="UP000886005">
    <property type="component" value="Unassembled WGS sequence"/>
</dbReference>
<evidence type="ECO:0000256" key="5">
    <source>
        <dbReference type="ARBA" id="ARBA00023163"/>
    </source>
</evidence>
<dbReference type="PANTHER" id="PTHR32071:SF57">
    <property type="entry name" value="C4-DICARBOXYLATE TRANSPORT TRANSCRIPTIONAL REGULATORY PROTEIN DCTD"/>
    <property type="match status" value="1"/>
</dbReference>
<dbReference type="Gene3D" id="3.40.50.300">
    <property type="entry name" value="P-loop containing nucleotide triphosphate hydrolases"/>
    <property type="match status" value="1"/>
</dbReference>
<protein>
    <submittedName>
        <fullName evidence="8">GAF domain-containing protein</fullName>
    </submittedName>
</protein>
<dbReference type="PROSITE" id="PS00676">
    <property type="entry name" value="SIGMA54_INTERACT_2"/>
    <property type="match status" value="1"/>
</dbReference>
<evidence type="ECO:0000256" key="3">
    <source>
        <dbReference type="ARBA" id="ARBA00023015"/>
    </source>
</evidence>
<sequence>MGSSLESQKRFNELNADSVARISAKFMELANRLKEEKASAGAQQAVTELFKEWMSLNQGITAEVKKMLAALEQSEKKQAYFQEEKRRLEALYVSGIIFTGISQMRPLMEKAISTVVKELKADSGFIVLTDPDGNVTHTFARNMDPEQDEPAREMSMSVIKKALTGSEPVNLAEEDTNLSLFQAHSIINLGIKSALCVPLLTGRRVLGAVYLDRRQSGQSFADADLKFLMSFARQIVQGMDISKEISSLEHKLIDDANMDFDGLRRTFKCDNIIGRSKKLFEVLRVASKISPTNASVIILGENGTGKELLARDIHENSRRADKPFVAINCSAIPADLLESELFGYESGAFTGATKSKPGKFELASGGTIFLDEIGDMSVNLQAKLLRVLQSHEIERLGGVKPQKIDVRILAATNRDLKKLIREGEFREDLYYRLKVVELTMPPLRERKEDIEALVRYFLEKHKQGEQPPDISEEALLILEAYDWPGNIRELENVILRSVVLAKSDTIQADELPQELVDKTDDTALVGSGSTLAEAEMEFRRMYVLKALRTTGSKSEAAKILGINRTHFYRILSQLDIE</sequence>
<organism evidence="8">
    <name type="scientific">Caldithrix abyssi</name>
    <dbReference type="NCBI Taxonomy" id="187145"/>
    <lineage>
        <taxon>Bacteria</taxon>
        <taxon>Pseudomonadati</taxon>
        <taxon>Calditrichota</taxon>
        <taxon>Calditrichia</taxon>
        <taxon>Calditrichales</taxon>
        <taxon>Calditrichaceae</taxon>
        <taxon>Caldithrix</taxon>
    </lineage>
</organism>
<evidence type="ECO:0000256" key="1">
    <source>
        <dbReference type="ARBA" id="ARBA00022741"/>
    </source>
</evidence>
<dbReference type="Gene3D" id="1.10.8.60">
    <property type="match status" value="1"/>
</dbReference>
<dbReference type="InterPro" id="IPR003593">
    <property type="entry name" value="AAA+_ATPase"/>
</dbReference>
<keyword evidence="5" id="KW-0804">Transcription</keyword>
<dbReference type="CDD" id="cd00009">
    <property type="entry name" value="AAA"/>
    <property type="match status" value="1"/>
</dbReference>